<gene>
    <name evidence="1" type="ORF">BTN49_2650</name>
</gene>
<organism evidence="1 2">
    <name type="scientific">Candidatus Enterovibrio escicola</name>
    <dbReference type="NCBI Taxonomy" id="1927127"/>
    <lineage>
        <taxon>Bacteria</taxon>
        <taxon>Pseudomonadati</taxon>
        <taxon>Pseudomonadota</taxon>
        <taxon>Gammaproteobacteria</taxon>
        <taxon>Vibrionales</taxon>
        <taxon>Vibrionaceae</taxon>
        <taxon>Enterovibrio</taxon>
    </lineage>
</organism>
<name>A0A2A5T0Z1_9GAMM</name>
<evidence type="ECO:0000313" key="1">
    <source>
        <dbReference type="EMBL" id="PCS21827.1"/>
    </source>
</evidence>
<dbReference type="Proteomes" id="UP000219020">
    <property type="component" value="Unassembled WGS sequence"/>
</dbReference>
<accession>A0A2A5T0Z1</accession>
<proteinExistence type="predicted"/>
<reference evidence="2" key="1">
    <citation type="submission" date="2017-04" db="EMBL/GenBank/DDBJ databases">
        <title>Genome evolution of the luminous symbionts of deep sea anglerfish.</title>
        <authorList>
            <person name="Hendry T.A."/>
        </authorList>
    </citation>
    <scope>NUCLEOTIDE SEQUENCE [LARGE SCALE GENOMIC DNA]</scope>
</reference>
<evidence type="ECO:0000313" key="2">
    <source>
        <dbReference type="Proteomes" id="UP000219020"/>
    </source>
</evidence>
<comment type="caution">
    <text evidence="1">The sequence shown here is derived from an EMBL/GenBank/DDBJ whole genome shotgun (WGS) entry which is preliminary data.</text>
</comment>
<dbReference type="EMBL" id="NBYY01000030">
    <property type="protein sequence ID" value="PCS21827.1"/>
    <property type="molecule type" value="Genomic_DNA"/>
</dbReference>
<sequence>MPDDAPSGQLDPRLLSHLAVISSQYHLSIRKRQHLFMDQCGINSAER</sequence>
<keyword evidence="2" id="KW-1185">Reference proteome</keyword>
<dbReference type="AlphaFoldDB" id="A0A2A5T0Z1"/>
<protein>
    <submittedName>
        <fullName evidence="1">Mobile element protein</fullName>
    </submittedName>
</protein>